<dbReference type="PROSITE" id="PS52050">
    <property type="entry name" value="WYL"/>
    <property type="match status" value="1"/>
</dbReference>
<evidence type="ECO:0008006" key="5">
    <source>
        <dbReference type="Google" id="ProtNLM"/>
    </source>
</evidence>
<sequence length="151" mass="17657">MNHRSAVRILYRSMNHPEGLERVVHPQAFLFAGRRWHIRAFDESTAEHRDFNLACVWQAESAPKNTDTPIDAVWEERVHLELRTHPSLTPGQQLLIRDELFKGAISRRVTIRLALVRYVLKDLDVAEDPKTQQPPEYQLYLHRIEPAEFVA</sequence>
<accession>A0ABY6JP72</accession>
<proteinExistence type="predicted"/>
<dbReference type="InterPro" id="IPR059020">
    <property type="entry name" value="CapW_CTD"/>
</dbReference>
<dbReference type="Proteomes" id="UP001163082">
    <property type="component" value="Chromosome"/>
</dbReference>
<organism evidence="3 4">
    <name type="scientific">Halomonas qaidamensis</name>
    <dbReference type="NCBI Taxonomy" id="2866211"/>
    <lineage>
        <taxon>Bacteria</taxon>
        <taxon>Pseudomonadati</taxon>
        <taxon>Pseudomonadota</taxon>
        <taxon>Gammaproteobacteria</taxon>
        <taxon>Oceanospirillales</taxon>
        <taxon>Halomonadaceae</taxon>
        <taxon>Halomonas</taxon>
    </lineage>
</organism>
<dbReference type="Pfam" id="PF13280">
    <property type="entry name" value="WYL"/>
    <property type="match status" value="1"/>
</dbReference>
<protein>
    <recommendedName>
        <fullName evidence="5">WYL domain-containing protein</fullName>
    </recommendedName>
</protein>
<evidence type="ECO:0000313" key="3">
    <source>
        <dbReference type="EMBL" id="UYV18980.1"/>
    </source>
</evidence>
<dbReference type="Pfam" id="PF26107">
    <property type="entry name" value="BrxR_CTD"/>
    <property type="match status" value="1"/>
</dbReference>
<dbReference type="InterPro" id="IPR026881">
    <property type="entry name" value="WYL_dom"/>
</dbReference>
<evidence type="ECO:0000313" key="4">
    <source>
        <dbReference type="Proteomes" id="UP001163082"/>
    </source>
</evidence>
<reference evidence="3 4" key="1">
    <citation type="journal article" date="2022" name="Antonie Van Leeuwenhoek">
        <title>Whole genome sequencing of the halophilic Halomonas qaidamensis XH36, a novel species strain with high ectoine production.</title>
        <authorList>
            <person name="Zhang T."/>
            <person name="Cui T."/>
            <person name="Cao Y."/>
            <person name="Li Y."/>
            <person name="Li F."/>
            <person name="Zhu D."/>
            <person name="Xing J."/>
        </authorList>
    </citation>
    <scope>NUCLEOTIDE SEQUENCE [LARGE SCALE GENOMIC DNA]</scope>
    <source>
        <strain evidence="3 4">XH36</strain>
    </source>
</reference>
<feature type="domain" description="WYL" evidence="1">
    <location>
        <begin position="3"/>
        <end position="60"/>
    </location>
</feature>
<keyword evidence="4" id="KW-1185">Reference proteome</keyword>
<gene>
    <name evidence="3" type="ORF">K1Y77_16290</name>
</gene>
<evidence type="ECO:0000259" key="1">
    <source>
        <dbReference type="Pfam" id="PF13280"/>
    </source>
</evidence>
<evidence type="ECO:0000259" key="2">
    <source>
        <dbReference type="Pfam" id="PF26107"/>
    </source>
</evidence>
<dbReference type="EMBL" id="CP080627">
    <property type="protein sequence ID" value="UYV18980.1"/>
    <property type="molecule type" value="Genomic_DNA"/>
</dbReference>
<name>A0ABY6JP72_9GAMM</name>
<feature type="domain" description="DNA-binding transcriptional repressor CapW C-terminal dimerisation" evidence="2">
    <location>
        <begin position="78"/>
        <end position="143"/>
    </location>
</feature>